<dbReference type="GO" id="GO:0005886">
    <property type="term" value="C:plasma membrane"/>
    <property type="evidence" value="ECO:0007669"/>
    <property type="project" value="TreeGrafter"/>
</dbReference>
<reference evidence="3 4" key="1">
    <citation type="submission" date="2019-08" db="EMBL/GenBank/DDBJ databases">
        <title>In-depth cultivation of the pig gut microbiome towards novel bacterial diversity and tailored functional studies.</title>
        <authorList>
            <person name="Wylensek D."/>
            <person name="Hitch T.C.A."/>
            <person name="Clavel T."/>
        </authorList>
    </citation>
    <scope>NUCLEOTIDE SEQUENCE [LARGE SCALE GENOMIC DNA]</scope>
    <source>
        <strain evidence="3 4">Bifido-178-WT-2B</strain>
    </source>
</reference>
<dbReference type="Pfam" id="PF08448">
    <property type="entry name" value="PAS_4"/>
    <property type="match status" value="1"/>
</dbReference>
<dbReference type="PANTHER" id="PTHR45138:SF9">
    <property type="entry name" value="DIGUANYLATE CYCLASE DGCM-RELATED"/>
    <property type="match status" value="1"/>
</dbReference>
<dbReference type="InterPro" id="IPR029787">
    <property type="entry name" value="Nucleotide_cyclase"/>
</dbReference>
<dbReference type="OrthoDB" id="9759607at2"/>
<evidence type="ECO:0000259" key="1">
    <source>
        <dbReference type="PROSITE" id="PS50112"/>
    </source>
</evidence>
<dbReference type="PROSITE" id="PS50887">
    <property type="entry name" value="GGDEF"/>
    <property type="match status" value="1"/>
</dbReference>
<dbReference type="Proteomes" id="UP000438120">
    <property type="component" value="Unassembled WGS sequence"/>
</dbReference>
<dbReference type="InterPro" id="IPR043128">
    <property type="entry name" value="Rev_trsase/Diguanyl_cyclase"/>
</dbReference>
<protein>
    <submittedName>
        <fullName evidence="3">Diguanylate cyclase</fullName>
    </submittedName>
</protein>
<dbReference type="PANTHER" id="PTHR45138">
    <property type="entry name" value="REGULATORY COMPONENTS OF SENSORY TRANSDUCTION SYSTEM"/>
    <property type="match status" value="1"/>
</dbReference>
<feature type="domain" description="GGDEF" evidence="2">
    <location>
        <begin position="281"/>
        <end position="412"/>
    </location>
</feature>
<dbReference type="SUPFAM" id="SSF55073">
    <property type="entry name" value="Nucleotide cyclase"/>
    <property type="match status" value="1"/>
</dbReference>
<dbReference type="SMART" id="SM00267">
    <property type="entry name" value="GGDEF"/>
    <property type="match status" value="1"/>
</dbReference>
<dbReference type="SUPFAM" id="SSF55785">
    <property type="entry name" value="PYP-like sensor domain (PAS domain)"/>
    <property type="match status" value="1"/>
</dbReference>
<dbReference type="CDD" id="cd00130">
    <property type="entry name" value="PAS"/>
    <property type="match status" value="1"/>
</dbReference>
<dbReference type="Gene3D" id="3.30.450.20">
    <property type="entry name" value="PAS domain"/>
    <property type="match status" value="1"/>
</dbReference>
<dbReference type="NCBIfam" id="TIGR00254">
    <property type="entry name" value="GGDEF"/>
    <property type="match status" value="1"/>
</dbReference>
<dbReference type="CDD" id="cd01949">
    <property type="entry name" value="GGDEF"/>
    <property type="match status" value="1"/>
</dbReference>
<dbReference type="GO" id="GO:0043709">
    <property type="term" value="P:cell adhesion involved in single-species biofilm formation"/>
    <property type="evidence" value="ECO:0007669"/>
    <property type="project" value="TreeGrafter"/>
</dbReference>
<dbReference type="GO" id="GO:0052621">
    <property type="term" value="F:diguanylate cyclase activity"/>
    <property type="evidence" value="ECO:0007669"/>
    <property type="project" value="TreeGrafter"/>
</dbReference>
<dbReference type="InterPro" id="IPR035965">
    <property type="entry name" value="PAS-like_dom_sf"/>
</dbReference>
<dbReference type="InterPro" id="IPR050469">
    <property type="entry name" value="Diguanylate_Cyclase"/>
</dbReference>
<dbReference type="PROSITE" id="PS50112">
    <property type="entry name" value="PAS"/>
    <property type="match status" value="1"/>
</dbReference>
<organism evidence="3 4">
    <name type="scientific">Lactobacillus porci</name>
    <dbReference type="NCBI Taxonomy" id="2012477"/>
    <lineage>
        <taxon>Bacteria</taxon>
        <taxon>Bacillati</taxon>
        <taxon>Bacillota</taxon>
        <taxon>Bacilli</taxon>
        <taxon>Lactobacillales</taxon>
        <taxon>Lactobacillaceae</taxon>
        <taxon>Lactobacillus</taxon>
    </lineage>
</organism>
<dbReference type="InterPro" id="IPR013656">
    <property type="entry name" value="PAS_4"/>
</dbReference>
<comment type="caution">
    <text evidence="3">The sequence shown here is derived from an EMBL/GenBank/DDBJ whole genome shotgun (WGS) entry which is preliminary data.</text>
</comment>
<accession>A0A6A8MFL8</accession>
<evidence type="ECO:0000313" key="4">
    <source>
        <dbReference type="Proteomes" id="UP000438120"/>
    </source>
</evidence>
<dbReference type="GO" id="GO:1902201">
    <property type="term" value="P:negative regulation of bacterial-type flagellum-dependent cell motility"/>
    <property type="evidence" value="ECO:0007669"/>
    <property type="project" value="TreeGrafter"/>
</dbReference>
<dbReference type="RefSeq" id="WP_154549112.1">
    <property type="nucleotide sequence ID" value="NZ_VUMX01000021.1"/>
</dbReference>
<feature type="domain" description="PAS" evidence="1">
    <location>
        <begin position="147"/>
        <end position="202"/>
    </location>
</feature>
<dbReference type="Gene3D" id="3.30.70.270">
    <property type="match status" value="1"/>
</dbReference>
<gene>
    <name evidence="3" type="ORF">FYJ62_07695</name>
</gene>
<dbReference type="InterPro" id="IPR000160">
    <property type="entry name" value="GGDEF_dom"/>
</dbReference>
<sequence>MEKRRLTDEAELRRIYEASPLALVFFKVKGKEKYPWLISQGFCDLLGHDRESIANELASGQNEVPCENGKPRSVHVTIKGKKRKFLAQSQVLEFNGQGYLIVDYVEGETNEANRQTEALVDRLETIPGQIYKGNLWDAVFRSKDIGVFWKDTKRRFLGVNQRFLDYYGLQLDDVLGKTDDDMAWNEQTEAFRKAEEEVLHGQPARSWGTTIAKGRSQTIVAYRAPLYSEEQIVGLAGFFIDVSERQDKIDELEKEALQDSLTSLRNRWALDHDFIDRFAGKKIVAMIIDIDLFKLINDNYGHRFGDETLKTVSQAIRDVYGDEHCYRYGGDEFLVICDYVPESELRRRDQVIRQDLLQSNILGIIVDIHISGGYTWGRPENLQAFWSLVNTADKFLYRSKENGRNQITGGPFFDKK</sequence>
<dbReference type="InterPro" id="IPR000014">
    <property type="entry name" value="PAS"/>
</dbReference>
<dbReference type="Pfam" id="PF00990">
    <property type="entry name" value="GGDEF"/>
    <property type="match status" value="1"/>
</dbReference>
<keyword evidence="4" id="KW-1185">Reference proteome</keyword>
<name>A0A6A8MFL8_9LACO</name>
<dbReference type="EMBL" id="VUMX01000021">
    <property type="protein sequence ID" value="MST87506.1"/>
    <property type="molecule type" value="Genomic_DNA"/>
</dbReference>
<dbReference type="AlphaFoldDB" id="A0A6A8MFL8"/>
<proteinExistence type="predicted"/>
<evidence type="ECO:0000259" key="2">
    <source>
        <dbReference type="PROSITE" id="PS50887"/>
    </source>
</evidence>
<dbReference type="NCBIfam" id="TIGR00229">
    <property type="entry name" value="sensory_box"/>
    <property type="match status" value="1"/>
</dbReference>
<evidence type="ECO:0000313" key="3">
    <source>
        <dbReference type="EMBL" id="MST87506.1"/>
    </source>
</evidence>